<sequence>MEDFWKSVQTIQAERGADYRAFSLFSATHWAELLGAAAVIFLCAVIYYRCREVTRHQILRAVFVLMLADEFMKQAVLLYTGQWNVTYLPLHLCSINIFVCWYDAIHQSRWSKEILYALCIPGAVVAMLSPSWQRLPVWNLLHLHSYSIHVLLILYPVLLLAGGFRPQVHHIRWVLAFLCAIATPIFFLNRLLKTNFFFLNDPQGNAITAFFAHCFGERFYLLGFLPVLAAVLLLLYLPWYRAERHQRMLCARDQVIA</sequence>
<dbReference type="NCBIfam" id="TIGR02206">
    <property type="entry name" value="intg_mem_TP0381"/>
    <property type="match status" value="1"/>
</dbReference>
<organism evidence="2 3">
    <name type="scientific">Faecalibacterium prausnitzii</name>
    <dbReference type="NCBI Taxonomy" id="853"/>
    <lineage>
        <taxon>Bacteria</taxon>
        <taxon>Bacillati</taxon>
        <taxon>Bacillota</taxon>
        <taxon>Clostridia</taxon>
        <taxon>Eubacteriales</taxon>
        <taxon>Oscillospiraceae</taxon>
        <taxon>Faecalibacterium</taxon>
    </lineage>
</organism>
<keyword evidence="1" id="KW-0472">Membrane</keyword>
<evidence type="ECO:0000256" key="1">
    <source>
        <dbReference type="SAM" id="Phobius"/>
    </source>
</evidence>
<reference evidence="2 3" key="1">
    <citation type="submission" date="2018-02" db="EMBL/GenBank/DDBJ databases">
        <title>Complete genome sequencing of Faecalibacterium prausnitzii strains isolated from the human gut.</title>
        <authorList>
            <person name="Fitzgerald B.C."/>
            <person name="Shkoporov A.N."/>
            <person name="Ross P.R."/>
            <person name="Hill C."/>
        </authorList>
    </citation>
    <scope>NUCLEOTIDE SEQUENCE [LARGE SCALE GENOMIC DNA]</scope>
    <source>
        <strain evidence="2 3">APC942/8-14-2</strain>
    </source>
</reference>
<gene>
    <name evidence="2" type="ORF">C4N25_03645</name>
</gene>
<feature type="transmembrane region" description="Helical" evidence="1">
    <location>
        <begin position="144"/>
        <end position="161"/>
    </location>
</feature>
<feature type="transmembrane region" description="Helical" evidence="1">
    <location>
        <begin position="219"/>
        <end position="239"/>
    </location>
</feature>
<dbReference type="EMBL" id="PRKZ01000002">
    <property type="protein sequence ID" value="RAW51111.1"/>
    <property type="molecule type" value="Genomic_DNA"/>
</dbReference>
<keyword evidence="1" id="KW-1133">Transmembrane helix</keyword>
<dbReference type="RefSeq" id="WP_015536748.1">
    <property type="nucleotide sequence ID" value="NZ_PRKZ01000002.1"/>
</dbReference>
<evidence type="ECO:0000313" key="2">
    <source>
        <dbReference type="EMBL" id="RAW51111.1"/>
    </source>
</evidence>
<feature type="transmembrane region" description="Helical" evidence="1">
    <location>
        <begin position="173"/>
        <end position="192"/>
    </location>
</feature>
<dbReference type="InterPro" id="IPR011737">
    <property type="entry name" value="CHP02206_TP0381"/>
</dbReference>
<keyword evidence="1" id="KW-0812">Transmembrane</keyword>
<name>A0A329TN01_9FIRM</name>
<dbReference type="AlphaFoldDB" id="A0A329TN01"/>
<proteinExistence type="predicted"/>
<evidence type="ECO:0000313" key="3">
    <source>
        <dbReference type="Proteomes" id="UP000251634"/>
    </source>
</evidence>
<dbReference type="Proteomes" id="UP000251634">
    <property type="component" value="Unassembled WGS sequence"/>
</dbReference>
<dbReference type="Pfam" id="PF14808">
    <property type="entry name" value="TMEM164"/>
    <property type="match status" value="1"/>
</dbReference>
<feature type="transmembrane region" description="Helical" evidence="1">
    <location>
        <begin position="114"/>
        <end position="132"/>
    </location>
</feature>
<protein>
    <submittedName>
        <fullName evidence="2">TIGR02206 family membrane protein</fullName>
    </submittedName>
</protein>
<feature type="transmembrane region" description="Helical" evidence="1">
    <location>
        <begin position="29"/>
        <end position="48"/>
    </location>
</feature>
<comment type="caution">
    <text evidence="2">The sequence shown here is derived from an EMBL/GenBank/DDBJ whole genome shotgun (WGS) entry which is preliminary data.</text>
</comment>
<accession>A0A329TN01</accession>